<organism evidence="2">
    <name type="scientific">Dechloromonas aromatica (strain RCB)</name>
    <dbReference type="NCBI Taxonomy" id="159087"/>
    <lineage>
        <taxon>Bacteria</taxon>
        <taxon>Pseudomonadati</taxon>
        <taxon>Pseudomonadota</taxon>
        <taxon>Betaproteobacteria</taxon>
        <taxon>Rhodocyclales</taxon>
        <taxon>Azonexaceae</taxon>
        <taxon>Dechloromonas</taxon>
    </lineage>
</organism>
<dbReference type="GO" id="GO:0003700">
    <property type="term" value="F:DNA-binding transcription factor activity"/>
    <property type="evidence" value="ECO:0007669"/>
    <property type="project" value="InterPro"/>
</dbReference>
<protein>
    <recommendedName>
        <fullName evidence="1">HTH marR-type domain-containing protein</fullName>
    </recommendedName>
</protein>
<dbReference type="SUPFAM" id="SSF46785">
    <property type="entry name" value="Winged helix' DNA-binding domain"/>
    <property type="match status" value="1"/>
</dbReference>
<dbReference type="Pfam" id="PF13463">
    <property type="entry name" value="HTH_27"/>
    <property type="match status" value="1"/>
</dbReference>
<evidence type="ECO:0000259" key="1">
    <source>
        <dbReference type="Pfam" id="PF13463"/>
    </source>
</evidence>
<dbReference type="InterPro" id="IPR000835">
    <property type="entry name" value="HTH_MarR-typ"/>
</dbReference>
<dbReference type="InterPro" id="IPR036388">
    <property type="entry name" value="WH-like_DNA-bd_sf"/>
</dbReference>
<dbReference type="EMBL" id="CP000089">
    <property type="protein sequence ID" value="AAZ46081.1"/>
    <property type="molecule type" value="Genomic_DNA"/>
</dbReference>
<dbReference type="AlphaFoldDB" id="Q47GF0"/>
<dbReference type="KEGG" id="dar:Daro_1332"/>
<dbReference type="OrthoDB" id="6622112at2"/>
<dbReference type="InterPro" id="IPR036390">
    <property type="entry name" value="WH_DNA-bd_sf"/>
</dbReference>
<reference evidence="2" key="1">
    <citation type="submission" date="2005-08" db="EMBL/GenBank/DDBJ databases">
        <title>Complete sequence of Dechloromonas aromatica RCB.</title>
        <authorList>
            <person name="Salinero K.K."/>
            <person name="Copeland A."/>
            <person name="Lucas S."/>
            <person name="Lapidus A."/>
            <person name="Barry K."/>
            <person name="Detter J.C."/>
            <person name="Glavina T."/>
            <person name="Hammon N."/>
            <person name="Israni S."/>
            <person name="Pitluck S."/>
            <person name="Di Bartolo G."/>
            <person name="Trong S."/>
            <person name="Schmutz J."/>
            <person name="Larimer F."/>
            <person name="Land M."/>
            <person name="Ivanova N."/>
            <person name="Richardson P."/>
        </authorList>
    </citation>
    <scope>NUCLEOTIDE SEQUENCE</scope>
    <source>
        <strain evidence="2">RCB</strain>
    </source>
</reference>
<sequence>MEKKYQQNWHLSKTDFEFNATEFELALIRFNEAFSRYVISVGSISVDSDVEIKYQEYIILHVVRMLDRPKNSTMIARIVNRDDIPNIQYSLRKLESAGLIEKQKDRNSKTFSYIATEKGIKVTDEYNELRSKILISRLEDISGASEKFEKGARFLSLMTGIYEEAARDSATFAPRILD</sequence>
<dbReference type="eggNOG" id="COG5631">
    <property type="taxonomic scope" value="Bacteria"/>
</dbReference>
<accession>Q47GF0</accession>
<dbReference type="Gene3D" id="1.10.10.10">
    <property type="entry name" value="Winged helix-like DNA-binding domain superfamily/Winged helix DNA-binding domain"/>
    <property type="match status" value="1"/>
</dbReference>
<feature type="domain" description="HTH marR-type" evidence="1">
    <location>
        <begin position="53"/>
        <end position="119"/>
    </location>
</feature>
<dbReference type="HOGENOM" id="CLU_111108_0_0_4"/>
<dbReference type="STRING" id="159087.Daro_1332"/>
<gene>
    <name evidence="2" type="ordered locus">Daro_1332</name>
</gene>
<proteinExistence type="predicted"/>
<name>Q47GF0_DECAR</name>
<evidence type="ECO:0000313" key="2">
    <source>
        <dbReference type="EMBL" id="AAZ46081.1"/>
    </source>
</evidence>